<dbReference type="PANTHER" id="PTHR32552:SF68">
    <property type="entry name" value="FERRICHROME OUTER MEMBRANE TRANSPORTER_PHAGE RECEPTOR"/>
    <property type="match status" value="1"/>
</dbReference>
<evidence type="ECO:0000256" key="8">
    <source>
        <dbReference type="ARBA" id="ARBA00023004"/>
    </source>
</evidence>
<reference evidence="19 20" key="1">
    <citation type="submission" date="2014-02" db="EMBL/GenBank/DDBJ databases">
        <authorList>
            <person name="Sears C."/>
            <person name="Carroll K."/>
            <person name="Sack B.R."/>
            <person name="Qadri F."/>
            <person name="Myers L.L."/>
            <person name="Chung G.-T."/>
            <person name="Escheverria P."/>
            <person name="Fraser C.M."/>
            <person name="Sadzewicz L."/>
            <person name="Shefchek K.A."/>
            <person name="Tallon L."/>
            <person name="Das S.P."/>
            <person name="Daugherty S."/>
            <person name="Mongodin E.F."/>
        </authorList>
    </citation>
    <scope>NUCLEOTIDE SEQUENCE [LARGE SCALE GENOMIC DNA]</scope>
    <source>
        <strain evidence="20">3988T(B)14</strain>
    </source>
</reference>
<evidence type="ECO:0000256" key="9">
    <source>
        <dbReference type="ARBA" id="ARBA00023065"/>
    </source>
</evidence>
<dbReference type="InterPro" id="IPR039426">
    <property type="entry name" value="TonB-dep_rcpt-like"/>
</dbReference>
<dbReference type="PATRIC" id="fig|1339315.3.peg.2838"/>
<feature type="domain" description="TonB-dependent receptor-like beta-barrel" evidence="17">
    <location>
        <begin position="280"/>
        <end position="754"/>
    </location>
</feature>
<gene>
    <name evidence="19" type="ORF">M124_2114</name>
</gene>
<dbReference type="InterPro" id="IPR012910">
    <property type="entry name" value="Plug_dom"/>
</dbReference>
<feature type="signal peptide" evidence="16">
    <location>
        <begin position="1"/>
        <end position="19"/>
    </location>
</feature>
<evidence type="ECO:0000256" key="11">
    <source>
        <dbReference type="ARBA" id="ARBA00023136"/>
    </source>
</evidence>
<dbReference type="SUPFAM" id="SSF56935">
    <property type="entry name" value="Porins"/>
    <property type="match status" value="1"/>
</dbReference>
<evidence type="ECO:0000256" key="1">
    <source>
        <dbReference type="ARBA" id="ARBA00004571"/>
    </source>
</evidence>
<evidence type="ECO:0000256" key="15">
    <source>
        <dbReference type="RuleBase" id="RU003357"/>
    </source>
</evidence>
<comment type="caution">
    <text evidence="19">The sequence shown here is derived from an EMBL/GenBank/DDBJ whole genome shotgun (WGS) entry which is preliminary data.</text>
</comment>
<name>A0A015W0Y8_BACFG</name>
<dbReference type="InterPro" id="IPR010105">
    <property type="entry name" value="TonB_sidphr_rcpt"/>
</dbReference>
<keyword evidence="12 19" id="KW-0675">Receptor</keyword>
<evidence type="ECO:0000313" key="19">
    <source>
        <dbReference type="EMBL" id="EXY74115.1"/>
    </source>
</evidence>
<dbReference type="InterPro" id="IPR000531">
    <property type="entry name" value="Beta-barrel_TonB"/>
</dbReference>
<evidence type="ECO:0000256" key="5">
    <source>
        <dbReference type="ARBA" id="ARBA00022496"/>
    </source>
</evidence>
<keyword evidence="8" id="KW-0408">Iron</keyword>
<evidence type="ECO:0000256" key="4">
    <source>
        <dbReference type="ARBA" id="ARBA00022452"/>
    </source>
</evidence>
<dbReference type="GO" id="GO:0038023">
    <property type="term" value="F:signaling receptor activity"/>
    <property type="evidence" value="ECO:0007669"/>
    <property type="project" value="InterPro"/>
</dbReference>
<dbReference type="InterPro" id="IPR036942">
    <property type="entry name" value="Beta-barrel_TonB_sf"/>
</dbReference>
<feature type="domain" description="TonB-dependent receptor plug" evidence="18">
    <location>
        <begin position="60"/>
        <end position="159"/>
    </location>
</feature>
<dbReference type="GO" id="GO:0009279">
    <property type="term" value="C:cell outer membrane"/>
    <property type="evidence" value="ECO:0007669"/>
    <property type="project" value="UniProtKB-SubCell"/>
</dbReference>
<dbReference type="NCBIfam" id="TIGR01783">
    <property type="entry name" value="TonB-siderophor"/>
    <property type="match status" value="1"/>
</dbReference>
<dbReference type="InterPro" id="IPR037066">
    <property type="entry name" value="Plug_dom_sf"/>
</dbReference>
<keyword evidence="7 16" id="KW-0732">Signal</keyword>
<dbReference type="Gene3D" id="2.170.130.10">
    <property type="entry name" value="TonB-dependent receptor, plug domain"/>
    <property type="match status" value="1"/>
</dbReference>
<evidence type="ECO:0000259" key="17">
    <source>
        <dbReference type="Pfam" id="PF00593"/>
    </source>
</evidence>
<comment type="subcellular location">
    <subcellularLocation>
        <location evidence="1 14">Cell outer membrane</location>
        <topology evidence="1 14">Multi-pass membrane protein</topology>
    </subcellularLocation>
</comment>
<dbReference type="PANTHER" id="PTHR32552">
    <property type="entry name" value="FERRICHROME IRON RECEPTOR-RELATED"/>
    <property type="match status" value="1"/>
</dbReference>
<evidence type="ECO:0000313" key="20">
    <source>
        <dbReference type="Proteomes" id="UP000020529"/>
    </source>
</evidence>
<protein>
    <submittedName>
        <fullName evidence="19">TonB-dependent siderophore receptor family protein</fullName>
    </submittedName>
</protein>
<keyword evidence="6 14" id="KW-0812">Transmembrane</keyword>
<dbReference type="PROSITE" id="PS52016">
    <property type="entry name" value="TONB_DEPENDENT_REC_3"/>
    <property type="match status" value="1"/>
</dbReference>
<dbReference type="Pfam" id="PF07715">
    <property type="entry name" value="Plug"/>
    <property type="match status" value="1"/>
</dbReference>
<evidence type="ECO:0000256" key="14">
    <source>
        <dbReference type="PROSITE-ProRule" id="PRU01360"/>
    </source>
</evidence>
<evidence type="ECO:0000259" key="18">
    <source>
        <dbReference type="Pfam" id="PF07715"/>
    </source>
</evidence>
<evidence type="ECO:0000256" key="12">
    <source>
        <dbReference type="ARBA" id="ARBA00023170"/>
    </source>
</evidence>
<dbReference type="Proteomes" id="UP000020529">
    <property type="component" value="Unassembled WGS sequence"/>
</dbReference>
<evidence type="ECO:0000256" key="7">
    <source>
        <dbReference type="ARBA" id="ARBA00022729"/>
    </source>
</evidence>
<organism evidence="19 20">
    <name type="scientific">Bacteroides fragilis str. 3988T(B)14</name>
    <dbReference type="NCBI Taxonomy" id="1339315"/>
    <lineage>
        <taxon>Bacteria</taxon>
        <taxon>Pseudomonadati</taxon>
        <taxon>Bacteroidota</taxon>
        <taxon>Bacteroidia</taxon>
        <taxon>Bacteroidales</taxon>
        <taxon>Bacteroidaceae</taxon>
        <taxon>Bacteroides</taxon>
    </lineage>
</organism>
<accession>A0A015W0Y8</accession>
<dbReference type="RefSeq" id="WP_022347926.1">
    <property type="nucleotide sequence ID" value="NZ_JGCY01000320.1"/>
</dbReference>
<dbReference type="AlphaFoldDB" id="A0A015W0Y8"/>
<keyword evidence="10 15" id="KW-0798">TonB box</keyword>
<evidence type="ECO:0000256" key="3">
    <source>
        <dbReference type="ARBA" id="ARBA00022448"/>
    </source>
</evidence>
<evidence type="ECO:0000256" key="6">
    <source>
        <dbReference type="ARBA" id="ARBA00022692"/>
    </source>
</evidence>
<sequence length="784" mass="88022">MKRIILAALGSALLLPAQAQQKNKEYTNFNDSVFSINEVVVATNYRRKTDALKLDVPAKFIPISTNSITSGMLEKRNIRDIQEASRFLPGVRFRTSYGAFTQFSIRGFDNSVIMVDGVRDERSSIDNSYPFMDLSAVESIELLKGPASVLYGQSAVGGVLNIVRKAPVSKQSVYARLAYGSYYNKQATMALGGKLIGPLNYRASVNWQDQEGWRSNATKRLSGYLALGGHLTENDELDIRIGANRDFYPTEIGLPPTMSYDILSATDGSKYLSKGDALPGLNKKARYNSESDFMYNRGFNASAMYKHTFSEAFKLMEKLSYTYDDIDYFGTESLDYLTSDRPIYDHYYMTKDKQGNDTKKYICLDSIYYSYPLRFSHIAKTVNNQLEASGKFYTGDVAHNYLGGYSFVSLMRDSYMAYGNGSTGATGPGTTGHGSVYNPHSIGWMEAPFRFVTAQKTFTHGFYLQDLVEFSDKLKMMLAGRYDLFMYKTANLNTSDGGRHYDKPDDDAYNKITNGAFTFRAGLVYLPIEKLSVYGSYGTYFKPIRAFYDANTIYIDKDGKEFTPVNGKEVFKPEKGFQVEVGARYEITRTLQTNVSLFYINKDNIRQTLANKGDIANGVELDKKVVGQVGRMDSKGFDIDITWSPIYNLSISAGYGYTDAKVRDLADNPYMPTTSSKGKQYAYIPKNTFYAFGAYTVSKGVLKGLGVNFSTSFQDKVYRNSDNTSSFDAYWLTDLGFSYTLKSNVRLGVNINNLFNKEYCNQALGNQLIPSMPRNFMLSASYTL</sequence>
<proteinExistence type="inferred from homology"/>
<dbReference type="GO" id="GO:0015344">
    <property type="term" value="F:siderophore uptake transmembrane transporter activity"/>
    <property type="evidence" value="ECO:0007669"/>
    <property type="project" value="TreeGrafter"/>
</dbReference>
<keyword evidence="13 14" id="KW-0998">Cell outer membrane</keyword>
<keyword evidence="4 14" id="KW-1134">Transmembrane beta strand</keyword>
<evidence type="ECO:0000256" key="2">
    <source>
        <dbReference type="ARBA" id="ARBA00009810"/>
    </source>
</evidence>
<dbReference type="CDD" id="cd01347">
    <property type="entry name" value="ligand_gated_channel"/>
    <property type="match status" value="1"/>
</dbReference>
<dbReference type="Gene3D" id="2.40.170.20">
    <property type="entry name" value="TonB-dependent receptor, beta-barrel domain"/>
    <property type="match status" value="1"/>
</dbReference>
<keyword evidence="11 14" id="KW-0472">Membrane</keyword>
<evidence type="ECO:0000256" key="16">
    <source>
        <dbReference type="SAM" id="SignalP"/>
    </source>
</evidence>
<dbReference type="GO" id="GO:0015891">
    <property type="term" value="P:siderophore transport"/>
    <property type="evidence" value="ECO:0007669"/>
    <property type="project" value="InterPro"/>
</dbReference>
<evidence type="ECO:0000256" key="10">
    <source>
        <dbReference type="ARBA" id="ARBA00023077"/>
    </source>
</evidence>
<comment type="similarity">
    <text evidence="2 14 15">Belongs to the TonB-dependent receptor family.</text>
</comment>
<keyword evidence="5" id="KW-0410">Iron transport</keyword>
<dbReference type="EMBL" id="JGCY01000320">
    <property type="protein sequence ID" value="EXY74115.1"/>
    <property type="molecule type" value="Genomic_DNA"/>
</dbReference>
<dbReference type="Pfam" id="PF00593">
    <property type="entry name" value="TonB_dep_Rec_b-barrel"/>
    <property type="match status" value="1"/>
</dbReference>
<evidence type="ECO:0000256" key="13">
    <source>
        <dbReference type="ARBA" id="ARBA00023237"/>
    </source>
</evidence>
<keyword evidence="3 14" id="KW-0813">Transport</keyword>
<feature type="chain" id="PRO_5001478237" evidence="16">
    <location>
        <begin position="20"/>
        <end position="784"/>
    </location>
</feature>
<keyword evidence="9" id="KW-0406">Ion transport</keyword>